<evidence type="ECO:0000313" key="1">
    <source>
        <dbReference type="EMBL" id="GAN04144.1"/>
    </source>
</evidence>
<reference evidence="1" key="1">
    <citation type="submission" date="2014-09" db="EMBL/GenBank/DDBJ databases">
        <title>Draft genome sequence of an oleaginous Mucoromycotina fungus Mucor ambiguus NBRC6742.</title>
        <authorList>
            <person name="Takeda I."/>
            <person name="Yamane N."/>
            <person name="Morita T."/>
            <person name="Tamano K."/>
            <person name="Machida M."/>
            <person name="Baker S."/>
            <person name="Koike H."/>
        </authorList>
    </citation>
    <scope>NUCLEOTIDE SEQUENCE</scope>
    <source>
        <strain evidence="1">NBRC 6742</strain>
    </source>
</reference>
<dbReference type="AlphaFoldDB" id="A0A0C9M9V4"/>
<dbReference type="EMBL" id="DF836345">
    <property type="protein sequence ID" value="GAN04144.1"/>
    <property type="molecule type" value="Genomic_DNA"/>
</dbReference>
<accession>A0A0C9M9V4</accession>
<organism evidence="1">
    <name type="scientific">Mucor ambiguus</name>
    <dbReference type="NCBI Taxonomy" id="91626"/>
    <lineage>
        <taxon>Eukaryota</taxon>
        <taxon>Fungi</taxon>
        <taxon>Fungi incertae sedis</taxon>
        <taxon>Mucoromycota</taxon>
        <taxon>Mucoromycotina</taxon>
        <taxon>Mucoromycetes</taxon>
        <taxon>Mucorales</taxon>
        <taxon>Mucorineae</taxon>
        <taxon>Mucoraceae</taxon>
        <taxon>Mucor</taxon>
    </lineage>
</organism>
<evidence type="ECO:0000313" key="2">
    <source>
        <dbReference type="Proteomes" id="UP000053815"/>
    </source>
</evidence>
<sequence>MPVMSVEVELYLNELADLDAIQLLEKVDAGAFPMESDCKWIQNSYRDAFRLLRSGFFPLNSQTEGNVMKQVWSCVDTCFDFSPIKSVSGEKCSRASADAGNKDRCLSHLGRQSPGRKMDYLFTTKTDFEVGCGECALVGGIKTTKELVDAGFKMPKVMKDMANSLLLNYPGLAHDICIVSLYIGGDAMQLFTLDFPAGYVARLDGFGPVYSPKEENHICFALPSLLQMVLSSRQLMEEMQCKIQNYKTVKPINRIGVVPKQIVPTFIPAAASVRQKKRKVSS</sequence>
<name>A0A0C9M9V4_9FUNG</name>
<protein>
    <submittedName>
        <fullName evidence="1">Uncharacterized protein</fullName>
    </submittedName>
</protein>
<proteinExistence type="predicted"/>
<keyword evidence="2" id="KW-1185">Reference proteome</keyword>
<dbReference type="Proteomes" id="UP000053815">
    <property type="component" value="Unassembled WGS sequence"/>
</dbReference>
<gene>
    <name evidence="1" type="ORF">MAM1_0056c03604</name>
</gene>
<dbReference type="OrthoDB" id="2266051at2759"/>